<name>A0A2M7XCM6_9BACT</name>
<sequence>MWNKAITQLNILWEQDAFYTRTIVGYGYHRWVNIERAVKPFSRYALDLSVLSFVFVVGAYIFFPTIANADPLQEQMHYNEQTVELIVASMQNDSLPYGTLPEAEDAVAPRRTYTIPLTAYTSEVGQTDDSPCITASGLDVCERDIENVVAANFLPIGTRVRIPELFGDQVFYVEDRMNARYYYKMDVWMRELSDAKSFGLQYATVEVF</sequence>
<evidence type="ECO:0000313" key="2">
    <source>
        <dbReference type="EMBL" id="PJA45640.1"/>
    </source>
</evidence>
<organism evidence="2 3">
    <name type="scientific">Candidatus Uhrbacteria bacterium CG_4_9_14_3_um_filter_50_9</name>
    <dbReference type="NCBI Taxonomy" id="1975035"/>
    <lineage>
        <taxon>Bacteria</taxon>
        <taxon>Candidatus Uhriibacteriota</taxon>
    </lineage>
</organism>
<feature type="transmembrane region" description="Helical" evidence="1">
    <location>
        <begin position="44"/>
        <end position="63"/>
    </location>
</feature>
<accession>A0A2M7XCM6</accession>
<reference evidence="3" key="1">
    <citation type="submission" date="2017-09" db="EMBL/GenBank/DDBJ databases">
        <title>Depth-based differentiation of microbial function through sediment-hosted aquifers and enrichment of novel symbionts in the deep terrestrial subsurface.</title>
        <authorList>
            <person name="Probst A.J."/>
            <person name="Ladd B."/>
            <person name="Jarett J.K."/>
            <person name="Geller-Mcgrath D.E."/>
            <person name="Sieber C.M.K."/>
            <person name="Emerson J.B."/>
            <person name="Anantharaman K."/>
            <person name="Thomas B.C."/>
            <person name="Malmstrom R."/>
            <person name="Stieglmeier M."/>
            <person name="Klingl A."/>
            <person name="Woyke T."/>
            <person name="Ryan C.M."/>
            <person name="Banfield J.F."/>
        </authorList>
    </citation>
    <scope>NUCLEOTIDE SEQUENCE [LARGE SCALE GENOMIC DNA]</scope>
</reference>
<keyword evidence="1" id="KW-1133">Transmembrane helix</keyword>
<dbReference type="Proteomes" id="UP000229385">
    <property type="component" value="Unassembled WGS sequence"/>
</dbReference>
<dbReference type="AlphaFoldDB" id="A0A2M7XCM6"/>
<evidence type="ECO:0008006" key="4">
    <source>
        <dbReference type="Google" id="ProtNLM"/>
    </source>
</evidence>
<dbReference type="CDD" id="cd22784">
    <property type="entry name" value="DPBB_MltA_YuiC-like"/>
    <property type="match status" value="1"/>
</dbReference>
<evidence type="ECO:0000313" key="3">
    <source>
        <dbReference type="Proteomes" id="UP000229385"/>
    </source>
</evidence>
<proteinExistence type="predicted"/>
<gene>
    <name evidence="2" type="ORF">CO174_02225</name>
</gene>
<comment type="caution">
    <text evidence="2">The sequence shown here is derived from an EMBL/GenBank/DDBJ whole genome shotgun (WGS) entry which is preliminary data.</text>
</comment>
<keyword evidence="1" id="KW-0472">Membrane</keyword>
<keyword evidence="1" id="KW-0812">Transmembrane</keyword>
<evidence type="ECO:0000256" key="1">
    <source>
        <dbReference type="SAM" id="Phobius"/>
    </source>
</evidence>
<dbReference type="EMBL" id="PFWU01000028">
    <property type="protein sequence ID" value="PJA45640.1"/>
    <property type="molecule type" value="Genomic_DNA"/>
</dbReference>
<protein>
    <recommendedName>
        <fullName evidence="4">3D domain-containing protein</fullName>
    </recommendedName>
</protein>